<feature type="binding site" evidence="11">
    <location>
        <begin position="60"/>
        <end position="65"/>
    </location>
    <ligand>
        <name>ATP</name>
        <dbReference type="ChEBI" id="CHEBI:30616"/>
    </ligand>
</feature>
<dbReference type="InterPro" id="IPR050052">
    <property type="entry name" value="ATP-dep_Clp_protease_ClpX"/>
</dbReference>
<dbReference type="Proteomes" id="UP000031327">
    <property type="component" value="Unassembled WGS sequence"/>
</dbReference>
<evidence type="ECO:0000313" key="15">
    <source>
        <dbReference type="Proteomes" id="UP000031327"/>
    </source>
</evidence>
<keyword evidence="5 11" id="KW-0067">ATP-binding</keyword>
<name>A0A0C1QHX5_9GAMM</name>
<keyword evidence="6 11" id="KW-0143">Chaperone</keyword>
<dbReference type="SMART" id="SM01086">
    <property type="entry name" value="ClpB_D2-small"/>
    <property type="match status" value="1"/>
</dbReference>
<evidence type="ECO:0000256" key="4">
    <source>
        <dbReference type="ARBA" id="ARBA00022741"/>
    </source>
</evidence>
<evidence type="ECO:0000256" key="2">
    <source>
        <dbReference type="ARBA" id="ARBA00009771"/>
    </source>
</evidence>
<dbReference type="OrthoDB" id="9804062at2"/>
<dbReference type="EMBL" id="JWIC01000001">
    <property type="protein sequence ID" value="KID58945.1"/>
    <property type="molecule type" value="Genomic_DNA"/>
</dbReference>
<evidence type="ECO:0000313" key="14">
    <source>
        <dbReference type="EMBL" id="KID58945.1"/>
    </source>
</evidence>
<dbReference type="PANTHER" id="PTHR48102:SF3">
    <property type="entry name" value="ATP-DEPENDENT PROTEASE ATPASE SUBUNIT HSLU"/>
    <property type="match status" value="1"/>
</dbReference>
<evidence type="ECO:0000256" key="5">
    <source>
        <dbReference type="ARBA" id="ARBA00022840"/>
    </source>
</evidence>
<feature type="binding site" evidence="11">
    <location>
        <position position="18"/>
    </location>
    <ligand>
        <name>ATP</name>
        <dbReference type="ChEBI" id="CHEBI:30616"/>
    </ligand>
</feature>
<evidence type="ECO:0000256" key="10">
    <source>
        <dbReference type="ARBA" id="ARBA00082554"/>
    </source>
</evidence>
<proteinExistence type="inferred from homology"/>
<dbReference type="FunFam" id="3.40.50.300:FF:000213">
    <property type="entry name" value="ATP-dependent protease ATPase subunit HslU"/>
    <property type="match status" value="1"/>
</dbReference>
<dbReference type="Pfam" id="PF07724">
    <property type="entry name" value="AAA_2"/>
    <property type="match status" value="1"/>
</dbReference>
<feature type="binding site" evidence="11">
    <location>
        <position position="320"/>
    </location>
    <ligand>
        <name>ATP</name>
        <dbReference type="ChEBI" id="CHEBI:30616"/>
    </ligand>
</feature>
<dbReference type="GO" id="GO:0043335">
    <property type="term" value="P:protein unfolding"/>
    <property type="evidence" value="ECO:0007669"/>
    <property type="project" value="UniProtKB-UniRule"/>
</dbReference>
<dbReference type="Gene3D" id="1.10.8.10">
    <property type="entry name" value="DNA helicase RuvA subunit, C-terminal domain"/>
    <property type="match status" value="1"/>
</dbReference>
<comment type="similarity">
    <text evidence="2 11">Belongs to the ClpX chaperone family. HslU subfamily.</text>
</comment>
<protein>
    <recommendedName>
        <fullName evidence="9 11">ATP-dependent protease ATPase subunit HslU</fullName>
    </recommendedName>
    <alternativeName>
        <fullName evidence="10 11">Unfoldase HslU</fullName>
    </alternativeName>
</protein>
<dbReference type="NCBIfam" id="NF003544">
    <property type="entry name" value="PRK05201.1"/>
    <property type="match status" value="1"/>
</dbReference>
<gene>
    <name evidence="11 14" type="primary">hslU</name>
    <name evidence="14" type="ORF">JF50_00300</name>
</gene>
<dbReference type="GO" id="GO:0009376">
    <property type="term" value="C:HslUV protease complex"/>
    <property type="evidence" value="ECO:0007669"/>
    <property type="project" value="UniProtKB-UniRule"/>
</dbReference>
<feature type="binding site" evidence="11">
    <location>
        <position position="255"/>
    </location>
    <ligand>
        <name>ATP</name>
        <dbReference type="ChEBI" id="CHEBI:30616"/>
    </ligand>
</feature>
<evidence type="ECO:0000256" key="11">
    <source>
        <dbReference type="HAMAP-Rule" id="MF_00249"/>
    </source>
</evidence>
<dbReference type="GO" id="GO:0005524">
    <property type="term" value="F:ATP binding"/>
    <property type="evidence" value="ECO:0007669"/>
    <property type="project" value="UniProtKB-UniRule"/>
</dbReference>
<dbReference type="HAMAP" id="MF_00249">
    <property type="entry name" value="HslU"/>
    <property type="match status" value="1"/>
</dbReference>
<dbReference type="NCBIfam" id="TIGR00390">
    <property type="entry name" value="hslU"/>
    <property type="match status" value="1"/>
</dbReference>
<evidence type="ECO:0000256" key="9">
    <source>
        <dbReference type="ARBA" id="ARBA00070260"/>
    </source>
</evidence>
<evidence type="ECO:0000256" key="6">
    <source>
        <dbReference type="ARBA" id="ARBA00023186"/>
    </source>
</evidence>
<dbReference type="FunFam" id="1.10.8.60:FF:000027">
    <property type="entry name" value="ATP-dependent protease ATPase subunit HslU"/>
    <property type="match status" value="1"/>
</dbReference>
<keyword evidence="4 11" id="KW-0547">Nucleotide-binding</keyword>
<dbReference type="GO" id="GO:0016887">
    <property type="term" value="F:ATP hydrolysis activity"/>
    <property type="evidence" value="ECO:0007669"/>
    <property type="project" value="InterPro"/>
</dbReference>
<dbReference type="CDD" id="cd19498">
    <property type="entry name" value="RecA-like_HslU"/>
    <property type="match status" value="1"/>
</dbReference>
<dbReference type="Gene3D" id="3.40.50.300">
    <property type="entry name" value="P-loop containing nucleotide triphosphate hydrolases"/>
    <property type="match status" value="2"/>
</dbReference>
<sequence length="442" mass="49897">MTAMTPREIVHELDQHIIGQDKAKKAVAIALRNRWRRMQLNDDLRAEVTPKNILMIGPTGVGKTEIARRLAKLANAPFIKVEATKFTEVGYVGKEVETIIRDLVEVSFKMTREQQTKKHKHRAEEAAEERILDALLPPAKDAWGEAQPAENSSTRQVFRKKLREGQLDDKEIEIDIAETSPQVEIMAPPGMEEMTNQLQGMFQNLSGDKKKNRKLKIKEAFKLLIEEEAAKLVNPEELKEQAIFAVEQNGIVFVDEIDKICKRGEASGPDVSREGVQRDLLPLIEGSTVSTKHGMVKTDHILFIASGAFQMAKPSDLIPELQGRLPIRVELEALTAKDFKRILTEPHASLTEQQQALLKTEQVSVDFTDDAIERIAEAAWQVNEKTENIGARRLHTVMEKLMEEISFDASEKSGQALTIDAQYVEQHLDMLVKDEDLSRFIL</sequence>
<dbReference type="FunFam" id="1.10.8.10:FF:000028">
    <property type="entry name" value="ATP-dependent protease ATPase subunit HslU"/>
    <property type="match status" value="2"/>
</dbReference>
<dbReference type="InterPro" id="IPR003959">
    <property type="entry name" value="ATPase_AAA_core"/>
</dbReference>
<comment type="subunit">
    <text evidence="8 11">A double ring-shaped homohexamer of HslV is capped on each side by a ring-shaped HslU homohexamer. The assembly of the HslU/HslV complex is dependent on binding of ATP.</text>
</comment>
<evidence type="ECO:0000256" key="1">
    <source>
        <dbReference type="ARBA" id="ARBA00004496"/>
    </source>
</evidence>
<feature type="binding site" evidence="11">
    <location>
        <position position="392"/>
    </location>
    <ligand>
        <name>ATP</name>
        <dbReference type="ChEBI" id="CHEBI:30616"/>
    </ligand>
</feature>
<evidence type="ECO:0000259" key="13">
    <source>
        <dbReference type="SMART" id="SM01086"/>
    </source>
</evidence>
<feature type="domain" description="AAA+ ATPase" evidence="12">
    <location>
        <begin position="49"/>
        <end position="331"/>
    </location>
</feature>
<dbReference type="AlphaFoldDB" id="A0A0C1QHX5"/>
<dbReference type="InterPro" id="IPR019489">
    <property type="entry name" value="Clp_ATPase_C"/>
</dbReference>
<dbReference type="InterPro" id="IPR004491">
    <property type="entry name" value="HslU"/>
</dbReference>
<dbReference type="GO" id="GO:0036402">
    <property type="term" value="F:proteasome-activating activity"/>
    <property type="evidence" value="ECO:0007669"/>
    <property type="project" value="UniProtKB-UniRule"/>
</dbReference>
<feature type="domain" description="Clp ATPase C-terminal" evidence="13">
    <location>
        <begin position="334"/>
        <end position="428"/>
    </location>
</feature>
<organism evidence="14 15">
    <name type="scientific">Pseudoalteromonas luteoviolacea</name>
    <dbReference type="NCBI Taxonomy" id="43657"/>
    <lineage>
        <taxon>Bacteria</taxon>
        <taxon>Pseudomonadati</taxon>
        <taxon>Pseudomonadota</taxon>
        <taxon>Gammaproteobacteria</taxon>
        <taxon>Alteromonadales</taxon>
        <taxon>Pseudoalteromonadaceae</taxon>
        <taxon>Pseudoalteromonas</taxon>
    </lineage>
</organism>
<dbReference type="InterPro" id="IPR027417">
    <property type="entry name" value="P-loop_NTPase"/>
</dbReference>
<dbReference type="Pfam" id="PF00004">
    <property type="entry name" value="AAA"/>
    <property type="match status" value="1"/>
</dbReference>
<dbReference type="SUPFAM" id="SSF52540">
    <property type="entry name" value="P-loop containing nucleoside triphosphate hydrolases"/>
    <property type="match status" value="1"/>
</dbReference>
<dbReference type="Pfam" id="PF10431">
    <property type="entry name" value="ClpB_D2-small"/>
    <property type="match status" value="1"/>
</dbReference>
<evidence type="ECO:0000259" key="12">
    <source>
        <dbReference type="SMART" id="SM00382"/>
    </source>
</evidence>
<comment type="function">
    <text evidence="7 11">ATPase subunit of a proteasome-like degradation complex; this subunit has chaperone activity. The binding of ATP and its subsequent hydrolysis by HslU are essential for unfolding of protein substrates subsequently hydrolyzed by HslV. HslU recognizes the N-terminal part of its protein substrates and unfolds these before they are guided to HslV for hydrolysis.</text>
</comment>
<dbReference type="SMART" id="SM00382">
    <property type="entry name" value="AAA"/>
    <property type="match status" value="1"/>
</dbReference>
<keyword evidence="3 11" id="KW-0963">Cytoplasm</keyword>
<evidence type="ECO:0000256" key="3">
    <source>
        <dbReference type="ARBA" id="ARBA00022490"/>
    </source>
</evidence>
<comment type="caution">
    <text evidence="14">The sequence shown here is derived from an EMBL/GenBank/DDBJ whole genome shotgun (WGS) entry which is preliminary data.</text>
</comment>
<dbReference type="GO" id="GO:0008233">
    <property type="term" value="F:peptidase activity"/>
    <property type="evidence" value="ECO:0007669"/>
    <property type="project" value="UniProtKB-KW"/>
</dbReference>
<dbReference type="FunFam" id="3.40.50.300:FF:000220">
    <property type="entry name" value="ATP-dependent protease ATPase subunit HslU"/>
    <property type="match status" value="1"/>
</dbReference>
<dbReference type="Gene3D" id="1.10.8.60">
    <property type="match status" value="1"/>
</dbReference>
<reference evidence="14 15" key="1">
    <citation type="submission" date="2014-12" db="EMBL/GenBank/DDBJ databases">
        <title>Draft Genome Sequence of Pseudoalteromonas luteoviolacea HI1.</title>
        <authorList>
            <person name="Asahina A.Y."/>
            <person name="Hadfield M.G."/>
        </authorList>
    </citation>
    <scope>NUCLEOTIDE SEQUENCE [LARGE SCALE GENOMIC DNA]</scope>
    <source>
        <strain evidence="14 15">HI1</strain>
    </source>
</reference>
<dbReference type="InterPro" id="IPR003593">
    <property type="entry name" value="AAA+_ATPase"/>
</dbReference>
<evidence type="ECO:0000256" key="7">
    <source>
        <dbReference type="ARBA" id="ARBA00054052"/>
    </source>
</evidence>
<dbReference type="RefSeq" id="WP_039607552.1">
    <property type="nucleotide sequence ID" value="NZ_JWIC01000001.1"/>
</dbReference>
<comment type="subcellular location">
    <subcellularLocation>
        <location evidence="1 11">Cytoplasm</location>
    </subcellularLocation>
</comment>
<dbReference type="PANTHER" id="PTHR48102">
    <property type="entry name" value="ATP-DEPENDENT CLP PROTEASE ATP-BINDING SUBUNIT CLPX-LIKE, MITOCHONDRIAL-RELATED"/>
    <property type="match status" value="1"/>
</dbReference>
<evidence type="ECO:0000256" key="8">
    <source>
        <dbReference type="ARBA" id="ARBA00064434"/>
    </source>
</evidence>
<keyword evidence="14" id="KW-0645">Protease</keyword>
<keyword evidence="14" id="KW-0378">Hydrolase</keyword>
<accession>A0A0C1QHX5</accession>